<proteinExistence type="predicted"/>
<sequence>MSDRPSESSSYYYASNAGEGYSYTDDWDAVRHDINQTMLEAGLWQEDEEVNTKTDLDFIFSVGAEDLDFDDLKDDAEDVTETGKSLEEEEAPGDDEEAKREADEKRKPRKARNARNEVKRRQNVLDDINRRTERSWSTAAHVKMTDLQHQIQKLDEYDAEMEAQITASLLSGATISLPGTDATQSEEATSENKSIPGRMTRSRLSGDKESRRRKALDRFNAKGEPFSTW</sequence>
<organism evidence="2 3">
    <name type="scientific">Cryptococcus floricola</name>
    <dbReference type="NCBI Taxonomy" id="2591691"/>
    <lineage>
        <taxon>Eukaryota</taxon>
        <taxon>Fungi</taxon>
        <taxon>Dikarya</taxon>
        <taxon>Basidiomycota</taxon>
        <taxon>Agaricomycotina</taxon>
        <taxon>Tremellomycetes</taxon>
        <taxon>Tremellales</taxon>
        <taxon>Cryptococcaceae</taxon>
        <taxon>Cryptococcus</taxon>
    </lineage>
</organism>
<reference evidence="2 3" key="1">
    <citation type="submission" date="2017-05" db="EMBL/GenBank/DDBJ databases">
        <title>The Genome Sequence of Tsuchiyaea wingfieldii DSM 27421.</title>
        <authorList>
            <person name="Cuomo C."/>
            <person name="Passer A."/>
            <person name="Billmyre B."/>
            <person name="Heitman J."/>
        </authorList>
    </citation>
    <scope>NUCLEOTIDE SEQUENCE [LARGE SCALE GENOMIC DNA]</scope>
    <source>
        <strain evidence="2 3">DSM 27421</strain>
    </source>
</reference>
<evidence type="ECO:0000313" key="3">
    <source>
        <dbReference type="Proteomes" id="UP000322245"/>
    </source>
</evidence>
<evidence type="ECO:0000313" key="2">
    <source>
        <dbReference type="EMBL" id="TYJ54329.1"/>
    </source>
</evidence>
<feature type="compositionally biased region" description="Acidic residues" evidence="1">
    <location>
        <begin position="87"/>
        <end position="96"/>
    </location>
</feature>
<dbReference type="AlphaFoldDB" id="A0A5D3AVR5"/>
<feature type="compositionally biased region" description="Basic and acidic residues" evidence="1">
    <location>
        <begin position="97"/>
        <end position="106"/>
    </location>
</feature>
<dbReference type="EMBL" id="NIDF01000063">
    <property type="protein sequence ID" value="TYJ54329.1"/>
    <property type="molecule type" value="Genomic_DNA"/>
</dbReference>
<dbReference type="Proteomes" id="UP000322245">
    <property type="component" value="Unassembled WGS sequence"/>
</dbReference>
<accession>A0A5D3AVR5</accession>
<feature type="compositionally biased region" description="Acidic residues" evidence="1">
    <location>
        <begin position="70"/>
        <end position="80"/>
    </location>
</feature>
<feature type="compositionally biased region" description="Polar residues" evidence="1">
    <location>
        <begin position="181"/>
        <end position="193"/>
    </location>
</feature>
<name>A0A5D3AVR5_9TREE</name>
<feature type="region of interest" description="Disordered" evidence="1">
    <location>
        <begin position="176"/>
        <end position="229"/>
    </location>
</feature>
<comment type="caution">
    <text evidence="2">The sequence shown here is derived from an EMBL/GenBank/DDBJ whole genome shotgun (WGS) entry which is preliminary data.</text>
</comment>
<keyword evidence="3" id="KW-1185">Reference proteome</keyword>
<gene>
    <name evidence="2" type="ORF">B9479_004994</name>
</gene>
<feature type="region of interest" description="Disordered" evidence="1">
    <location>
        <begin position="70"/>
        <end position="138"/>
    </location>
</feature>
<evidence type="ECO:0000256" key="1">
    <source>
        <dbReference type="SAM" id="MobiDB-lite"/>
    </source>
</evidence>
<feature type="compositionally biased region" description="Basic and acidic residues" evidence="1">
    <location>
        <begin position="114"/>
        <end position="134"/>
    </location>
</feature>
<feature type="compositionally biased region" description="Basic and acidic residues" evidence="1">
    <location>
        <begin position="204"/>
        <end position="221"/>
    </location>
</feature>
<protein>
    <submittedName>
        <fullName evidence="2">Uncharacterized protein</fullName>
    </submittedName>
</protein>